<evidence type="ECO:0000313" key="1">
    <source>
        <dbReference type="EMBL" id="KAF2873929.1"/>
    </source>
</evidence>
<organism evidence="1 2">
    <name type="scientific">Massariosphaeria phaeospora</name>
    <dbReference type="NCBI Taxonomy" id="100035"/>
    <lineage>
        <taxon>Eukaryota</taxon>
        <taxon>Fungi</taxon>
        <taxon>Dikarya</taxon>
        <taxon>Ascomycota</taxon>
        <taxon>Pezizomycotina</taxon>
        <taxon>Dothideomycetes</taxon>
        <taxon>Pleosporomycetidae</taxon>
        <taxon>Pleosporales</taxon>
        <taxon>Pleosporales incertae sedis</taxon>
        <taxon>Massariosphaeria</taxon>
    </lineage>
</organism>
<evidence type="ECO:0000313" key="2">
    <source>
        <dbReference type="Proteomes" id="UP000481861"/>
    </source>
</evidence>
<comment type="caution">
    <text evidence="1">The sequence shown here is derived from an EMBL/GenBank/DDBJ whole genome shotgun (WGS) entry which is preliminary data.</text>
</comment>
<protein>
    <submittedName>
        <fullName evidence="1">Uncharacterized protein</fullName>
    </submittedName>
</protein>
<name>A0A7C8I9D7_9PLEO</name>
<sequence length="159" mass="17715">MPTTRPPTESPSECMFIPARASLRASLRHGRAHDGADAVIQVQRRWVISAILREIGDVLEDEPRAVDGGVAVLRAVERQSVQVLRGLRSANAHGWRIAVPVEVMFVSLPVQCGTYVDNRQLNPLPEPVRLRRTDDAWRSMDAGSVARTHVCSWMLKLMT</sequence>
<gene>
    <name evidence="1" type="ORF">BDV95DRAFT_316897</name>
</gene>
<dbReference type="EMBL" id="JAADJZ010000006">
    <property type="protein sequence ID" value="KAF2873929.1"/>
    <property type="molecule type" value="Genomic_DNA"/>
</dbReference>
<keyword evidence="2" id="KW-1185">Reference proteome</keyword>
<reference evidence="1 2" key="1">
    <citation type="submission" date="2020-01" db="EMBL/GenBank/DDBJ databases">
        <authorList>
            <consortium name="DOE Joint Genome Institute"/>
            <person name="Haridas S."/>
            <person name="Albert R."/>
            <person name="Binder M."/>
            <person name="Bloem J."/>
            <person name="Labutti K."/>
            <person name="Salamov A."/>
            <person name="Andreopoulos B."/>
            <person name="Baker S.E."/>
            <person name="Barry K."/>
            <person name="Bills G."/>
            <person name="Bluhm B.H."/>
            <person name="Cannon C."/>
            <person name="Castanera R."/>
            <person name="Culley D.E."/>
            <person name="Daum C."/>
            <person name="Ezra D."/>
            <person name="Gonzalez J.B."/>
            <person name="Henrissat B."/>
            <person name="Kuo A."/>
            <person name="Liang C."/>
            <person name="Lipzen A."/>
            <person name="Lutzoni F."/>
            <person name="Magnuson J."/>
            <person name="Mondo S."/>
            <person name="Nolan M."/>
            <person name="Ohm R."/>
            <person name="Pangilinan J."/>
            <person name="Park H.-J.H."/>
            <person name="Ramirez L."/>
            <person name="Alfaro M."/>
            <person name="Sun H."/>
            <person name="Tritt A."/>
            <person name="Yoshinaga Y."/>
            <person name="Zwiers L.-H.L."/>
            <person name="Turgeon B.G."/>
            <person name="Goodwin S.B."/>
            <person name="Spatafora J.W."/>
            <person name="Crous P.W."/>
            <person name="Grigoriev I.V."/>
        </authorList>
    </citation>
    <scope>NUCLEOTIDE SEQUENCE [LARGE SCALE GENOMIC DNA]</scope>
    <source>
        <strain evidence="1 2">CBS 611.86</strain>
    </source>
</reference>
<accession>A0A7C8I9D7</accession>
<dbReference type="AlphaFoldDB" id="A0A7C8I9D7"/>
<dbReference type="Proteomes" id="UP000481861">
    <property type="component" value="Unassembled WGS sequence"/>
</dbReference>
<proteinExistence type="predicted"/>